<protein>
    <submittedName>
        <fullName evidence="1">Uncharacterized protein</fullName>
    </submittedName>
</protein>
<organism evidence="1">
    <name type="scientific">Phytophthora nicotianae</name>
    <name type="common">Potato buckeye rot agent</name>
    <name type="synonym">Phytophthora parasitica</name>
    <dbReference type="NCBI Taxonomy" id="4792"/>
    <lineage>
        <taxon>Eukaryota</taxon>
        <taxon>Sar</taxon>
        <taxon>Stramenopiles</taxon>
        <taxon>Oomycota</taxon>
        <taxon>Peronosporomycetes</taxon>
        <taxon>Peronosporales</taxon>
        <taxon>Peronosporaceae</taxon>
        <taxon>Phytophthora</taxon>
    </lineage>
</organism>
<evidence type="ECO:0000313" key="1">
    <source>
        <dbReference type="EMBL" id="ETK77179.1"/>
    </source>
</evidence>
<proteinExistence type="predicted"/>
<name>W2G2L0_PHYNI</name>
<accession>W2G2L0</accession>
<reference evidence="1" key="1">
    <citation type="submission" date="2013-11" db="EMBL/GenBank/DDBJ databases">
        <title>The Genome Sequence of Phytophthora parasitica CJ02B3.</title>
        <authorList>
            <consortium name="The Broad Institute Genomics Platform"/>
            <person name="Russ C."/>
            <person name="Tyler B."/>
            <person name="Panabieres F."/>
            <person name="Shan W."/>
            <person name="Tripathy S."/>
            <person name="Grunwald N."/>
            <person name="Machado M."/>
            <person name="Johnson C.S."/>
            <person name="Arredondo F."/>
            <person name="Hong C."/>
            <person name="Coffey M."/>
            <person name="Young S.K."/>
            <person name="Zeng Q."/>
            <person name="Gargeya S."/>
            <person name="Fitzgerald M."/>
            <person name="Abouelleil A."/>
            <person name="Alvarado L."/>
            <person name="Chapman S.B."/>
            <person name="Gainer-Dewar J."/>
            <person name="Goldberg J."/>
            <person name="Griggs A."/>
            <person name="Gujja S."/>
            <person name="Hansen M."/>
            <person name="Howarth C."/>
            <person name="Imamovic A."/>
            <person name="Ireland A."/>
            <person name="Larimer J."/>
            <person name="McCowan C."/>
            <person name="Murphy C."/>
            <person name="Pearson M."/>
            <person name="Poon T.W."/>
            <person name="Priest M."/>
            <person name="Roberts A."/>
            <person name="Saif S."/>
            <person name="Shea T."/>
            <person name="Sykes S."/>
            <person name="Wortman J."/>
            <person name="Nusbaum C."/>
            <person name="Birren B."/>
        </authorList>
    </citation>
    <scope>NUCLEOTIDE SEQUENCE [LARGE SCALE GENOMIC DNA]</scope>
    <source>
        <strain evidence="1">CJ02B3</strain>
    </source>
</reference>
<gene>
    <name evidence="1" type="ORF">L915_16546</name>
</gene>
<sequence length="181" mass="20152">MGKQVRTGGAPLTAAIATPATQLEASLQKRWQFYRHRQCLSALAAPPLRTKPRCRHFQIRGVCRTPPASPFICFTAFSGPALPIDPLTTAINPSVRYIKRIKFDCVSRFANFTASLTSISIWTSEYRQLHGNPTWQWPPPPPGQHPQNKAWSHVYEFCPWTSLAPVSCAPAATSVSFQLGY</sequence>
<dbReference type="AlphaFoldDB" id="W2G2L0"/>
<dbReference type="EMBL" id="KI688491">
    <property type="protein sequence ID" value="ETK77179.1"/>
    <property type="molecule type" value="Genomic_DNA"/>
</dbReference>
<dbReference type="Proteomes" id="UP000053236">
    <property type="component" value="Unassembled WGS sequence"/>
</dbReference>